<keyword evidence="3" id="KW-1185">Reference proteome</keyword>
<sequence>MTLHEIAPAGVRAVHALETEVRAHIDHRLMELVKVRASIINGCAYCVDMHGTDLLDGGEDVRRVLAVTTWRESPFFTPAERAALALTDAVTRLGEHGVDDDVWAAAVDAHGEEGTAWLLLAIATINVWNRVAVPTHAQPPGLAAA</sequence>
<dbReference type="RefSeq" id="WP_153761062.1">
    <property type="nucleotide sequence ID" value="NZ_CP045851.1"/>
</dbReference>
<feature type="domain" description="Carboxymuconolactone decarboxylase-like" evidence="1">
    <location>
        <begin position="19"/>
        <end position="88"/>
    </location>
</feature>
<gene>
    <name evidence="2" type="ORF">GH723_03710</name>
</gene>
<reference evidence="2 3" key="1">
    <citation type="submission" date="2019-11" db="EMBL/GenBank/DDBJ databases">
        <authorList>
            <person name="He Y."/>
        </authorList>
    </citation>
    <scope>NUCLEOTIDE SEQUENCE [LARGE SCALE GENOMIC DNA]</scope>
    <source>
        <strain evidence="2 3">SCSIO 58843</strain>
    </source>
</reference>
<dbReference type="Gene3D" id="1.20.1290.10">
    <property type="entry name" value="AhpD-like"/>
    <property type="match status" value="1"/>
</dbReference>
<dbReference type="GO" id="GO:0051920">
    <property type="term" value="F:peroxiredoxin activity"/>
    <property type="evidence" value="ECO:0007669"/>
    <property type="project" value="InterPro"/>
</dbReference>
<evidence type="ECO:0000259" key="1">
    <source>
        <dbReference type="Pfam" id="PF02627"/>
    </source>
</evidence>
<name>A0A5Q2RSS2_9ACTN</name>
<dbReference type="InterPro" id="IPR029032">
    <property type="entry name" value="AhpD-like"/>
</dbReference>
<evidence type="ECO:0000313" key="2">
    <source>
        <dbReference type="EMBL" id="QGG96960.1"/>
    </source>
</evidence>
<dbReference type="InterPro" id="IPR003779">
    <property type="entry name" value="CMD-like"/>
</dbReference>
<dbReference type="NCBIfam" id="TIGR00778">
    <property type="entry name" value="ahpD_dom"/>
    <property type="match status" value="1"/>
</dbReference>
<dbReference type="PANTHER" id="PTHR34846">
    <property type="entry name" value="4-CARBOXYMUCONOLACTONE DECARBOXYLASE FAMILY PROTEIN (AFU_ORTHOLOGUE AFUA_6G11590)"/>
    <property type="match status" value="1"/>
</dbReference>
<dbReference type="PANTHER" id="PTHR34846:SF5">
    <property type="entry name" value="CARBOXYMUCONOLACTONE DECARBOXYLASE-LIKE DOMAIN-CONTAINING PROTEIN"/>
    <property type="match status" value="1"/>
</dbReference>
<dbReference type="KEGG" id="atq:GH723_03710"/>
<evidence type="ECO:0000313" key="3">
    <source>
        <dbReference type="Proteomes" id="UP000334019"/>
    </source>
</evidence>
<dbReference type="Pfam" id="PF02627">
    <property type="entry name" value="CMD"/>
    <property type="match status" value="1"/>
</dbReference>
<dbReference type="InterPro" id="IPR004675">
    <property type="entry name" value="AhpD_core"/>
</dbReference>
<accession>A0A5Q2RSS2</accession>
<dbReference type="AlphaFoldDB" id="A0A5Q2RSS2"/>
<dbReference type="Proteomes" id="UP000334019">
    <property type="component" value="Chromosome"/>
</dbReference>
<dbReference type="SUPFAM" id="SSF69118">
    <property type="entry name" value="AhpD-like"/>
    <property type="match status" value="1"/>
</dbReference>
<proteinExistence type="predicted"/>
<dbReference type="EMBL" id="CP045851">
    <property type="protein sequence ID" value="QGG96960.1"/>
    <property type="molecule type" value="Genomic_DNA"/>
</dbReference>
<protein>
    <submittedName>
        <fullName evidence="2">Carboxymuconolactone decarboxylase family protein</fullName>
    </submittedName>
</protein>
<organism evidence="2 3">
    <name type="scientific">Actinomarinicola tropica</name>
    <dbReference type="NCBI Taxonomy" id="2789776"/>
    <lineage>
        <taxon>Bacteria</taxon>
        <taxon>Bacillati</taxon>
        <taxon>Actinomycetota</taxon>
        <taxon>Acidimicrobiia</taxon>
        <taxon>Acidimicrobiales</taxon>
        <taxon>Iamiaceae</taxon>
        <taxon>Actinomarinicola</taxon>
    </lineage>
</organism>